<dbReference type="GO" id="GO:0048046">
    <property type="term" value="C:apoplast"/>
    <property type="evidence" value="ECO:0007669"/>
    <property type="project" value="UniProtKB-SubCell"/>
</dbReference>
<keyword evidence="1" id="KW-0052">Apoplast</keyword>
<proteinExistence type="inferred from homology"/>
<name>A0AAD6EVI2_9POAL</name>
<evidence type="ECO:0000313" key="3">
    <source>
        <dbReference type="Proteomes" id="UP001210211"/>
    </source>
</evidence>
<comment type="subcellular location">
    <subcellularLocation>
        <location evidence="1">Secreted</location>
        <location evidence="1">Extracellular space</location>
        <location evidence="1">Apoplast</location>
    </subcellularLocation>
</comment>
<dbReference type="Proteomes" id="UP001210211">
    <property type="component" value="Unassembled WGS sequence"/>
</dbReference>
<evidence type="ECO:0000256" key="1">
    <source>
        <dbReference type="RuleBase" id="RU363099"/>
    </source>
</evidence>
<dbReference type="InterPro" id="IPR004265">
    <property type="entry name" value="Dirigent"/>
</dbReference>
<accession>A0AAD6EVI2</accession>
<dbReference type="Pfam" id="PF03018">
    <property type="entry name" value="Dirigent"/>
    <property type="match status" value="1"/>
</dbReference>
<organism evidence="2 3">
    <name type="scientific">Rhynchospora tenuis</name>
    <dbReference type="NCBI Taxonomy" id="198213"/>
    <lineage>
        <taxon>Eukaryota</taxon>
        <taxon>Viridiplantae</taxon>
        <taxon>Streptophyta</taxon>
        <taxon>Embryophyta</taxon>
        <taxon>Tracheophyta</taxon>
        <taxon>Spermatophyta</taxon>
        <taxon>Magnoliopsida</taxon>
        <taxon>Liliopsida</taxon>
        <taxon>Poales</taxon>
        <taxon>Cyperaceae</taxon>
        <taxon>Cyperoideae</taxon>
        <taxon>Rhynchosporeae</taxon>
        <taxon>Rhynchospora</taxon>
    </lineage>
</organism>
<evidence type="ECO:0000313" key="2">
    <source>
        <dbReference type="EMBL" id="KAJ3702717.1"/>
    </source>
</evidence>
<keyword evidence="1" id="KW-0964">Secreted</keyword>
<reference evidence="2 3" key="1">
    <citation type="journal article" date="2022" name="Cell">
        <title>Repeat-based holocentromeres influence genome architecture and karyotype evolution.</title>
        <authorList>
            <person name="Hofstatter P.G."/>
            <person name="Thangavel G."/>
            <person name="Lux T."/>
            <person name="Neumann P."/>
            <person name="Vondrak T."/>
            <person name="Novak P."/>
            <person name="Zhang M."/>
            <person name="Costa L."/>
            <person name="Castellani M."/>
            <person name="Scott A."/>
            <person name="Toegelov H."/>
            <person name="Fuchs J."/>
            <person name="Mata-Sucre Y."/>
            <person name="Dias Y."/>
            <person name="Vanzela A.L.L."/>
            <person name="Huettel B."/>
            <person name="Almeida C.C.S."/>
            <person name="Simkova H."/>
            <person name="Souza G."/>
            <person name="Pedrosa-Harand A."/>
            <person name="Macas J."/>
            <person name="Mayer K.F.X."/>
            <person name="Houben A."/>
            <person name="Marques A."/>
        </authorList>
    </citation>
    <scope>NUCLEOTIDE SEQUENCE [LARGE SCALE GENOMIC DNA]</scope>
    <source>
        <strain evidence="2">RhyTen1mFocal</strain>
    </source>
</reference>
<comment type="caution">
    <text evidence="2">The sequence shown here is derived from an EMBL/GenBank/DDBJ whole genome shotgun (WGS) entry which is preliminary data.</text>
</comment>
<protein>
    <recommendedName>
        <fullName evidence="1">Dirigent protein</fullName>
    </recommendedName>
</protein>
<sequence length="153" mass="16959">MEPGRFTITTVKNNFRGRLYLHHSLGTQRVVVNTGNSGFGSIAINDWLVYDGLGSNKKVIARARGVQHNTLNTNTPFARWNITFYLEFENDGSRIDVRGQLNWPTEWTIIGGTGKFARAEGIIYADRVQESGGTNILELNIDGTCAPSTKKSP</sequence>
<dbReference type="PANTHER" id="PTHR21495">
    <property type="entry name" value="NUCLEOPORIN-RELATED"/>
    <property type="match status" value="1"/>
</dbReference>
<comment type="similarity">
    <text evidence="1">Belongs to the plant dirigent protein family.</text>
</comment>
<dbReference type="EMBL" id="JAMRDG010000001">
    <property type="protein sequence ID" value="KAJ3702717.1"/>
    <property type="molecule type" value="Genomic_DNA"/>
</dbReference>
<keyword evidence="3" id="KW-1185">Reference proteome</keyword>
<dbReference type="AlphaFoldDB" id="A0AAD6EVI2"/>
<comment type="function">
    <text evidence="1">Dirigent proteins impart stereoselectivity on the phenoxy radical-coupling reaction, yielding optically active lignans from two molecules of coniferyl alcohol in the biosynthesis of lignans, flavonolignans, and alkaloids and thus plays a central role in plant secondary metabolism.</text>
</comment>
<comment type="subunit">
    <text evidence="1">Homodimer.</text>
</comment>
<gene>
    <name evidence="2" type="ORF">LUZ61_006422</name>
</gene>